<sequence length="119" mass="13157">MSVAINALLAGLSEEQREAVLVALEAERGIALGWWTFLNEMRVRRELPDWVAKQYVGCSPDHDEAAEKKRATNMLLFGEKNAISNARLTLINANIDAINAAEGSEDFEDFEHGKAEVAL</sequence>
<comment type="caution">
    <text evidence="1">The sequence shown here is derived from an EMBL/GenBank/DDBJ whole genome shotgun (WGS) entry which is preliminary data.</text>
</comment>
<gene>
    <name evidence="1" type="ORF">GCM10017655_13560</name>
</gene>
<dbReference type="Proteomes" id="UP001143328">
    <property type="component" value="Unassembled WGS sequence"/>
</dbReference>
<evidence type="ECO:0000313" key="1">
    <source>
        <dbReference type="EMBL" id="GLK88294.1"/>
    </source>
</evidence>
<organism evidence="1 2">
    <name type="scientific">Pseudomonas turukhanskensis</name>
    <dbReference type="NCBI Taxonomy" id="1806536"/>
    <lineage>
        <taxon>Bacteria</taxon>
        <taxon>Pseudomonadati</taxon>
        <taxon>Pseudomonadota</taxon>
        <taxon>Gammaproteobacteria</taxon>
        <taxon>Pseudomonadales</taxon>
        <taxon>Pseudomonadaceae</taxon>
        <taxon>Pseudomonas</taxon>
    </lineage>
</organism>
<reference evidence="1" key="1">
    <citation type="journal article" date="2014" name="Int. J. Syst. Evol. Microbiol.">
        <title>Complete genome sequence of Corynebacterium casei LMG S-19264T (=DSM 44701T), isolated from a smear-ripened cheese.</title>
        <authorList>
            <consortium name="US DOE Joint Genome Institute (JGI-PGF)"/>
            <person name="Walter F."/>
            <person name="Albersmeier A."/>
            <person name="Kalinowski J."/>
            <person name="Ruckert C."/>
        </authorList>
    </citation>
    <scope>NUCLEOTIDE SEQUENCE</scope>
    <source>
        <strain evidence="1">VKM B-2935</strain>
    </source>
</reference>
<evidence type="ECO:0000313" key="2">
    <source>
        <dbReference type="Proteomes" id="UP001143328"/>
    </source>
</evidence>
<protein>
    <submittedName>
        <fullName evidence="1">Uncharacterized protein</fullName>
    </submittedName>
</protein>
<proteinExistence type="predicted"/>
<name>A0A9W6K6B0_9PSED</name>
<dbReference type="RefSeq" id="WP_271194522.1">
    <property type="nucleotide sequence ID" value="NZ_BSFN01000003.1"/>
</dbReference>
<dbReference type="AlphaFoldDB" id="A0A9W6K6B0"/>
<reference evidence="1" key="2">
    <citation type="submission" date="2023-01" db="EMBL/GenBank/DDBJ databases">
        <authorList>
            <person name="Sun Q."/>
            <person name="Evtushenko L."/>
        </authorList>
    </citation>
    <scope>NUCLEOTIDE SEQUENCE</scope>
    <source>
        <strain evidence="1">VKM B-2935</strain>
    </source>
</reference>
<accession>A0A9W6K6B0</accession>
<keyword evidence="2" id="KW-1185">Reference proteome</keyword>
<dbReference type="EMBL" id="BSFN01000003">
    <property type="protein sequence ID" value="GLK88294.1"/>
    <property type="molecule type" value="Genomic_DNA"/>
</dbReference>